<feature type="non-terminal residue" evidence="3">
    <location>
        <position position="203"/>
    </location>
</feature>
<reference evidence="3 4" key="1">
    <citation type="journal article" date="2023" name="Life. Sci Alliance">
        <title>Evolutionary insights into 3D genome organization and epigenetic landscape of Vigna mungo.</title>
        <authorList>
            <person name="Junaid A."/>
            <person name="Singh B."/>
            <person name="Bhatia S."/>
        </authorList>
    </citation>
    <scope>NUCLEOTIDE SEQUENCE [LARGE SCALE GENOMIC DNA]</scope>
    <source>
        <strain evidence="3">Urdbean</strain>
    </source>
</reference>
<dbReference type="InterPro" id="IPR029071">
    <property type="entry name" value="Ubiquitin-like_domsf"/>
</dbReference>
<feature type="domain" description="Ubiquitin-like" evidence="2">
    <location>
        <begin position="11"/>
        <end position="60"/>
    </location>
</feature>
<dbReference type="SUPFAM" id="SSF54236">
    <property type="entry name" value="Ubiquitin-like"/>
    <property type="match status" value="1"/>
</dbReference>
<evidence type="ECO:0000313" key="4">
    <source>
        <dbReference type="Proteomes" id="UP001374535"/>
    </source>
</evidence>
<dbReference type="PANTHER" id="PTHR12948:SF3">
    <property type="entry name" value="NEDD8 ULTIMATE BUSTER 1"/>
    <property type="match status" value="1"/>
</dbReference>
<dbReference type="AlphaFoldDB" id="A0AAQ3S7L0"/>
<protein>
    <recommendedName>
        <fullName evidence="2">Ubiquitin-like domain-containing protein</fullName>
    </recommendedName>
</protein>
<gene>
    <name evidence="3" type="ORF">V8G54_006013</name>
</gene>
<dbReference type="InterPro" id="IPR039749">
    <property type="entry name" value="NUB1"/>
</dbReference>
<dbReference type="GO" id="GO:2000058">
    <property type="term" value="P:regulation of ubiquitin-dependent protein catabolic process"/>
    <property type="evidence" value="ECO:0007669"/>
    <property type="project" value="TreeGrafter"/>
</dbReference>
<dbReference type="EMBL" id="CP144699">
    <property type="protein sequence ID" value="WVZ18691.1"/>
    <property type="molecule type" value="Genomic_DNA"/>
</dbReference>
<sequence length="203" mass="21459">VVEEVDLHAWTLAKLRDCVAERSNSPSQSINLICAGKILRDDAVPPQTLSQLGIKNNAKILATRASSPQQGISLVAEEELVAAFEAGGGVEQVLLRLTEQSGIEPTSASINTHSTAGLNGGASSSAPLPNNDNSDDHLSTMNEVEDSKTERDKEMEDELSADIAKADALADYDIEVNVEGEAITQYLALVESARTCGQTAPSQ</sequence>
<evidence type="ECO:0000259" key="2">
    <source>
        <dbReference type="PROSITE" id="PS50053"/>
    </source>
</evidence>
<dbReference type="InterPro" id="IPR000626">
    <property type="entry name" value="Ubiquitin-like_dom"/>
</dbReference>
<feature type="region of interest" description="Disordered" evidence="1">
    <location>
        <begin position="106"/>
        <end position="160"/>
    </location>
</feature>
<dbReference type="PANTHER" id="PTHR12948">
    <property type="entry name" value="NEDD8 ULTIMATE BUSTER-1 BS4 PROTEIN"/>
    <property type="match status" value="1"/>
</dbReference>
<evidence type="ECO:0000256" key="1">
    <source>
        <dbReference type="SAM" id="MobiDB-lite"/>
    </source>
</evidence>
<keyword evidence="4" id="KW-1185">Reference proteome</keyword>
<dbReference type="Proteomes" id="UP001374535">
    <property type="component" value="Chromosome 2"/>
</dbReference>
<proteinExistence type="predicted"/>
<feature type="compositionally biased region" description="Polar residues" evidence="1">
    <location>
        <begin position="106"/>
        <end position="132"/>
    </location>
</feature>
<evidence type="ECO:0000313" key="3">
    <source>
        <dbReference type="EMBL" id="WVZ18691.1"/>
    </source>
</evidence>
<name>A0AAQ3S7L0_VIGMU</name>
<organism evidence="3 4">
    <name type="scientific">Vigna mungo</name>
    <name type="common">Black gram</name>
    <name type="synonym">Phaseolus mungo</name>
    <dbReference type="NCBI Taxonomy" id="3915"/>
    <lineage>
        <taxon>Eukaryota</taxon>
        <taxon>Viridiplantae</taxon>
        <taxon>Streptophyta</taxon>
        <taxon>Embryophyta</taxon>
        <taxon>Tracheophyta</taxon>
        <taxon>Spermatophyta</taxon>
        <taxon>Magnoliopsida</taxon>
        <taxon>eudicotyledons</taxon>
        <taxon>Gunneridae</taxon>
        <taxon>Pentapetalae</taxon>
        <taxon>rosids</taxon>
        <taxon>fabids</taxon>
        <taxon>Fabales</taxon>
        <taxon>Fabaceae</taxon>
        <taxon>Papilionoideae</taxon>
        <taxon>50 kb inversion clade</taxon>
        <taxon>NPAAA clade</taxon>
        <taxon>indigoferoid/millettioid clade</taxon>
        <taxon>Phaseoleae</taxon>
        <taxon>Vigna</taxon>
    </lineage>
</organism>
<dbReference type="PROSITE" id="PS50053">
    <property type="entry name" value="UBIQUITIN_2"/>
    <property type="match status" value="1"/>
</dbReference>
<feature type="compositionally biased region" description="Basic and acidic residues" evidence="1">
    <location>
        <begin position="145"/>
        <end position="154"/>
    </location>
</feature>
<accession>A0AAQ3S7L0</accession>
<dbReference type="Gene3D" id="3.10.20.90">
    <property type="entry name" value="Phosphatidylinositol 3-kinase Catalytic Subunit, Chain A, domain 1"/>
    <property type="match status" value="1"/>
</dbReference>